<evidence type="ECO:0000256" key="2">
    <source>
        <dbReference type="SAM" id="SignalP"/>
    </source>
</evidence>
<sequence length="223" mass="22518">MTAHRTRRRSAAYAALAIGLSGTLALTGCSGNAKKSRSKSQKQTSSSAGSSSASSKSKKRRVIGGGAGVGAGAGAASRAAGTCIPTADSLRFFQKASPSHVVVEFTNRSGSPCKLYDAPALRFGAAKEPLGFLEGGPSMVGHSVALRPRGHAWASIPTTTAATRGTKQTFATVEFLGNGLHGAHRGPARVDFPGGPVSVGPAAKVTDWQVSLTKAELKSGSAG</sequence>
<name>A0ABW7RCD2_9ACTN</name>
<feature type="chain" id="PRO_5045852610" evidence="2">
    <location>
        <begin position="26"/>
        <end position="223"/>
    </location>
</feature>
<gene>
    <name evidence="4" type="ORF">ACH4GP_15115</name>
</gene>
<dbReference type="EMBL" id="JBIRGH010000008">
    <property type="protein sequence ID" value="MFH8585725.1"/>
    <property type="molecule type" value="Genomic_DNA"/>
</dbReference>
<organism evidence="4 5">
    <name type="scientific">Streptomyces celluloflavus</name>
    <dbReference type="NCBI Taxonomy" id="58344"/>
    <lineage>
        <taxon>Bacteria</taxon>
        <taxon>Bacillati</taxon>
        <taxon>Actinomycetota</taxon>
        <taxon>Actinomycetes</taxon>
        <taxon>Kitasatosporales</taxon>
        <taxon>Streptomycetaceae</taxon>
        <taxon>Streptomyces</taxon>
    </lineage>
</organism>
<evidence type="ECO:0000256" key="1">
    <source>
        <dbReference type="SAM" id="MobiDB-lite"/>
    </source>
</evidence>
<feature type="signal peptide" evidence="2">
    <location>
        <begin position="1"/>
        <end position="25"/>
    </location>
</feature>
<dbReference type="PROSITE" id="PS51257">
    <property type="entry name" value="PROKAR_LIPOPROTEIN"/>
    <property type="match status" value="1"/>
</dbReference>
<comment type="caution">
    <text evidence="4">The sequence shown here is derived from an EMBL/GenBank/DDBJ whole genome shotgun (WGS) entry which is preliminary data.</text>
</comment>
<evidence type="ECO:0000313" key="5">
    <source>
        <dbReference type="Proteomes" id="UP001610990"/>
    </source>
</evidence>
<reference evidence="4 5" key="1">
    <citation type="submission" date="2024-10" db="EMBL/GenBank/DDBJ databases">
        <title>The Natural Products Discovery Center: Release of the First 8490 Sequenced Strains for Exploring Actinobacteria Biosynthetic Diversity.</title>
        <authorList>
            <person name="Kalkreuter E."/>
            <person name="Kautsar S.A."/>
            <person name="Yang D."/>
            <person name="Bader C.D."/>
            <person name="Teijaro C.N."/>
            <person name="Fluegel L."/>
            <person name="Davis C.M."/>
            <person name="Simpson J.R."/>
            <person name="Lauterbach L."/>
            <person name="Steele A.D."/>
            <person name="Gui C."/>
            <person name="Meng S."/>
            <person name="Li G."/>
            <person name="Viehrig K."/>
            <person name="Ye F."/>
            <person name="Su P."/>
            <person name="Kiefer A.F."/>
            <person name="Nichols A."/>
            <person name="Cepeda A.J."/>
            <person name="Yan W."/>
            <person name="Fan B."/>
            <person name="Jiang Y."/>
            <person name="Adhikari A."/>
            <person name="Zheng C.-J."/>
            <person name="Schuster L."/>
            <person name="Cowan T.M."/>
            <person name="Smanski M.J."/>
            <person name="Chevrette M.G."/>
            <person name="De Carvalho L.P.S."/>
            <person name="Shen B."/>
        </authorList>
    </citation>
    <scope>NUCLEOTIDE SEQUENCE [LARGE SCALE GENOMIC DNA]</scope>
    <source>
        <strain evidence="4 5">NPDC018013</strain>
    </source>
</reference>
<feature type="domain" description="DUF4232" evidence="3">
    <location>
        <begin position="96"/>
        <end position="209"/>
    </location>
</feature>
<dbReference type="Pfam" id="PF14016">
    <property type="entry name" value="DUF4232"/>
    <property type="match status" value="1"/>
</dbReference>
<dbReference type="RefSeq" id="WP_367432928.1">
    <property type="nucleotide sequence ID" value="NZ_CP108413.1"/>
</dbReference>
<keyword evidence="2" id="KW-0732">Signal</keyword>
<proteinExistence type="predicted"/>
<accession>A0ABW7RCD2</accession>
<protein>
    <submittedName>
        <fullName evidence="4">DUF4232 domain-containing protein</fullName>
    </submittedName>
</protein>
<keyword evidence="5" id="KW-1185">Reference proteome</keyword>
<dbReference type="InterPro" id="IPR025326">
    <property type="entry name" value="DUF4232"/>
</dbReference>
<feature type="region of interest" description="Disordered" evidence="1">
    <location>
        <begin position="29"/>
        <end position="65"/>
    </location>
</feature>
<evidence type="ECO:0000313" key="4">
    <source>
        <dbReference type="EMBL" id="MFH8585725.1"/>
    </source>
</evidence>
<dbReference type="Proteomes" id="UP001610990">
    <property type="component" value="Unassembled WGS sequence"/>
</dbReference>
<feature type="compositionally biased region" description="Low complexity" evidence="1">
    <location>
        <begin position="41"/>
        <end position="55"/>
    </location>
</feature>
<evidence type="ECO:0000259" key="3">
    <source>
        <dbReference type="Pfam" id="PF14016"/>
    </source>
</evidence>